<organism evidence="2 3">
    <name type="scientific">Dendrothele bispora (strain CBS 962.96)</name>
    <dbReference type="NCBI Taxonomy" id="1314807"/>
    <lineage>
        <taxon>Eukaryota</taxon>
        <taxon>Fungi</taxon>
        <taxon>Dikarya</taxon>
        <taxon>Basidiomycota</taxon>
        <taxon>Agaricomycotina</taxon>
        <taxon>Agaricomycetes</taxon>
        <taxon>Agaricomycetidae</taxon>
        <taxon>Agaricales</taxon>
        <taxon>Agaricales incertae sedis</taxon>
        <taxon>Dendrothele</taxon>
    </lineage>
</organism>
<feature type="region of interest" description="Disordered" evidence="1">
    <location>
        <begin position="219"/>
        <end position="249"/>
    </location>
</feature>
<feature type="compositionally biased region" description="Polar residues" evidence="1">
    <location>
        <begin position="231"/>
        <end position="245"/>
    </location>
</feature>
<gene>
    <name evidence="2" type="ORF">K435DRAFT_804595</name>
</gene>
<protein>
    <submittedName>
        <fullName evidence="2">Uncharacterized protein</fullName>
    </submittedName>
</protein>
<evidence type="ECO:0000256" key="1">
    <source>
        <dbReference type="SAM" id="MobiDB-lite"/>
    </source>
</evidence>
<proteinExistence type="predicted"/>
<dbReference type="AlphaFoldDB" id="A0A4S8LF62"/>
<dbReference type="Proteomes" id="UP000297245">
    <property type="component" value="Unassembled WGS sequence"/>
</dbReference>
<evidence type="ECO:0000313" key="3">
    <source>
        <dbReference type="Proteomes" id="UP000297245"/>
    </source>
</evidence>
<name>A0A4S8LF62_DENBC</name>
<dbReference type="EMBL" id="ML179464">
    <property type="protein sequence ID" value="THU87108.1"/>
    <property type="molecule type" value="Genomic_DNA"/>
</dbReference>
<evidence type="ECO:0000313" key="2">
    <source>
        <dbReference type="EMBL" id="THU87108.1"/>
    </source>
</evidence>
<reference evidence="2 3" key="1">
    <citation type="journal article" date="2019" name="Nat. Ecol. Evol.">
        <title>Megaphylogeny resolves global patterns of mushroom evolution.</title>
        <authorList>
            <person name="Varga T."/>
            <person name="Krizsan K."/>
            <person name="Foldi C."/>
            <person name="Dima B."/>
            <person name="Sanchez-Garcia M."/>
            <person name="Sanchez-Ramirez S."/>
            <person name="Szollosi G.J."/>
            <person name="Szarkandi J.G."/>
            <person name="Papp V."/>
            <person name="Albert L."/>
            <person name="Andreopoulos W."/>
            <person name="Angelini C."/>
            <person name="Antonin V."/>
            <person name="Barry K.W."/>
            <person name="Bougher N.L."/>
            <person name="Buchanan P."/>
            <person name="Buyck B."/>
            <person name="Bense V."/>
            <person name="Catcheside P."/>
            <person name="Chovatia M."/>
            <person name="Cooper J."/>
            <person name="Damon W."/>
            <person name="Desjardin D."/>
            <person name="Finy P."/>
            <person name="Geml J."/>
            <person name="Haridas S."/>
            <person name="Hughes K."/>
            <person name="Justo A."/>
            <person name="Karasinski D."/>
            <person name="Kautmanova I."/>
            <person name="Kiss B."/>
            <person name="Kocsube S."/>
            <person name="Kotiranta H."/>
            <person name="LaButti K.M."/>
            <person name="Lechner B.E."/>
            <person name="Liimatainen K."/>
            <person name="Lipzen A."/>
            <person name="Lukacs Z."/>
            <person name="Mihaltcheva S."/>
            <person name="Morgado L.N."/>
            <person name="Niskanen T."/>
            <person name="Noordeloos M.E."/>
            <person name="Ohm R.A."/>
            <person name="Ortiz-Santana B."/>
            <person name="Ovrebo C."/>
            <person name="Racz N."/>
            <person name="Riley R."/>
            <person name="Savchenko A."/>
            <person name="Shiryaev A."/>
            <person name="Soop K."/>
            <person name="Spirin V."/>
            <person name="Szebenyi C."/>
            <person name="Tomsovsky M."/>
            <person name="Tulloss R.E."/>
            <person name="Uehling J."/>
            <person name="Grigoriev I.V."/>
            <person name="Vagvolgyi C."/>
            <person name="Papp T."/>
            <person name="Martin F.M."/>
            <person name="Miettinen O."/>
            <person name="Hibbett D.S."/>
            <person name="Nagy L.G."/>
        </authorList>
    </citation>
    <scope>NUCLEOTIDE SEQUENCE [LARGE SCALE GENOMIC DNA]</scope>
    <source>
        <strain evidence="2 3">CBS 962.96</strain>
    </source>
</reference>
<keyword evidence="3" id="KW-1185">Reference proteome</keyword>
<sequence length="469" mass="52200">MAERFGREIGRGNLAMGMVKSRLGFGGGTEVHFDFDRGQEEKELFEDPVDDTDTYAFDALSTKYFTQSCWRELAERVQEAVVDALKEFYVVGNEDKEETVTLKTKLTQKGVQRLARMVRKRFEGRFWDLSREEDASYGVEGEGIGRTLVEGGWRGELSGFQYRKWEAENPVAEAEETSSPAPSFIQISSSQFSEKLSQLSTQDQFQTSHFKFGRGALSEATEAADGDESNSRSMISETSDLSSSYAEGGDRRDQVYARINTEKRKQGFQVINPDLACPYRLLLPLVRILKNKKGKRKEKQSTPPPPQTDHSLYPYPYPYHAYSSSNLHLNSLNPIAPSPADPDPTFTSLINETRAHLMEAHFTFILGRAVGEMSRGVLGDGVEVEWEVEGGAVGSCFGSGSASSGSNSFRGKEKEKKVPGKARLAAALLPCLARWSLERLFSLGLPNVVNGVLGMREVKAWEEVVFGEF</sequence>
<accession>A0A4S8LF62</accession>